<evidence type="ECO:0000313" key="2">
    <source>
        <dbReference type="Proteomes" id="UP000003835"/>
    </source>
</evidence>
<name>B4VHE1_9CYAN</name>
<dbReference type="EMBL" id="DS989841">
    <property type="protein sequence ID" value="EDX78541.1"/>
    <property type="molecule type" value="Genomic_DNA"/>
</dbReference>
<proteinExistence type="predicted"/>
<protein>
    <recommendedName>
        <fullName evidence="3">Ribbon-helix-helix protein CopG domain-containing protein</fullName>
    </recommendedName>
</protein>
<keyword evidence="2" id="KW-1185">Reference proteome</keyword>
<organism evidence="1 2">
    <name type="scientific">Coleofasciculus chthonoplastes PCC 7420</name>
    <dbReference type="NCBI Taxonomy" id="118168"/>
    <lineage>
        <taxon>Bacteria</taxon>
        <taxon>Bacillati</taxon>
        <taxon>Cyanobacteriota</taxon>
        <taxon>Cyanophyceae</taxon>
        <taxon>Coleofasciculales</taxon>
        <taxon>Coleofasciculaceae</taxon>
        <taxon>Coleofasciculus</taxon>
    </lineage>
</organism>
<evidence type="ECO:0008006" key="3">
    <source>
        <dbReference type="Google" id="ProtNLM"/>
    </source>
</evidence>
<sequence>MITPKGWKLLQSQAQQLGITRSELVERFARGEIQENLSQLAEERFLGESFAN</sequence>
<dbReference type="AlphaFoldDB" id="B4VHE1"/>
<accession>B4VHE1</accession>
<reference evidence="1 2" key="1">
    <citation type="submission" date="2008-07" db="EMBL/GenBank/DDBJ databases">
        <authorList>
            <person name="Tandeau de Marsac N."/>
            <person name="Ferriera S."/>
            <person name="Johnson J."/>
            <person name="Kravitz S."/>
            <person name="Beeson K."/>
            <person name="Sutton G."/>
            <person name="Rogers Y.-H."/>
            <person name="Friedman R."/>
            <person name="Frazier M."/>
            <person name="Venter J.C."/>
        </authorList>
    </citation>
    <scope>NUCLEOTIDE SEQUENCE [LARGE SCALE GENOMIC DNA]</scope>
    <source>
        <strain evidence="1 2">PCC 7420</strain>
    </source>
</reference>
<dbReference type="Proteomes" id="UP000003835">
    <property type="component" value="Unassembled WGS sequence"/>
</dbReference>
<gene>
    <name evidence="1" type="ORF">MC7420_7194</name>
</gene>
<dbReference type="HOGENOM" id="CLU_3078689_0_0_3"/>
<evidence type="ECO:0000313" key="1">
    <source>
        <dbReference type="EMBL" id="EDX78541.1"/>
    </source>
</evidence>